<name>A0A2C9LGZ5_BIOGL</name>
<evidence type="ECO:0000313" key="2">
    <source>
        <dbReference type="Proteomes" id="UP000076420"/>
    </source>
</evidence>
<dbReference type="Proteomes" id="UP001165740">
    <property type="component" value="Chromosome 4"/>
</dbReference>
<dbReference type="VEuPathDB" id="VectorBase:BGLAX_037574"/>
<evidence type="ECO:0000313" key="3">
    <source>
        <dbReference type="Proteomes" id="UP001165740"/>
    </source>
</evidence>
<dbReference type="EnsemblMetazoa" id="BGLB031092-RA">
    <property type="protein sequence ID" value="BGLB031092-PA"/>
    <property type="gene ID" value="BGLB031092"/>
</dbReference>
<dbReference type="VEuPathDB" id="VectorBase:BGLB031092"/>
<keyword evidence="3" id="KW-1185">Reference proteome</keyword>
<dbReference type="OMA" id="AQIWGTP"/>
<dbReference type="KEGG" id="bgt:106052155"/>
<gene>
    <name evidence="1" type="primary">106052155</name>
    <name evidence="4" type="synonym">LOC106052155</name>
</gene>
<accession>A0A2C9LGZ5</accession>
<protein>
    <submittedName>
        <fullName evidence="4">Uncharacterized protein LOC106052155</fullName>
    </submittedName>
</protein>
<dbReference type="Proteomes" id="UP000076420">
    <property type="component" value="Unassembled WGS sequence"/>
</dbReference>
<evidence type="ECO:0000313" key="4">
    <source>
        <dbReference type="RefSeq" id="XP_055882908.1"/>
    </source>
</evidence>
<dbReference type="OrthoDB" id="6275860at2759"/>
<evidence type="ECO:0000313" key="1">
    <source>
        <dbReference type="EnsemblMetazoa" id="BGLB031092-PA"/>
    </source>
</evidence>
<organism evidence="1 2">
    <name type="scientific">Biomphalaria glabrata</name>
    <name type="common">Bloodfluke planorb</name>
    <name type="synonym">Freshwater snail</name>
    <dbReference type="NCBI Taxonomy" id="6526"/>
    <lineage>
        <taxon>Eukaryota</taxon>
        <taxon>Metazoa</taxon>
        <taxon>Spiralia</taxon>
        <taxon>Lophotrochozoa</taxon>
        <taxon>Mollusca</taxon>
        <taxon>Gastropoda</taxon>
        <taxon>Heterobranchia</taxon>
        <taxon>Euthyneura</taxon>
        <taxon>Panpulmonata</taxon>
        <taxon>Hygrophila</taxon>
        <taxon>Lymnaeoidea</taxon>
        <taxon>Planorbidae</taxon>
        <taxon>Biomphalaria</taxon>
    </lineage>
</organism>
<reference evidence="4" key="2">
    <citation type="submission" date="2025-04" db="UniProtKB">
        <authorList>
            <consortium name="RefSeq"/>
        </authorList>
    </citation>
    <scope>IDENTIFICATION</scope>
</reference>
<dbReference type="AlphaFoldDB" id="A0A2C9LGZ5"/>
<sequence length="319" mass="36957">MSKKDRRRVMAQIWGTPTSHDIDMVDEGNQIVVFSNYRGIINWWMEIFKAYYPNIKCREKGDTIKIKPTMGVTIKLNKTTRLMKISGKDHWPWFVDTFEKLLDVGNGDAVELQSDGASAVSENSVTRYLQLDKDDEEVQDLLDRIPEGGGIMHHEFIMRLWKSLLDDWFGVGAAVYIVTPRIDSERLFTVMLLMIRNKGTGFSVTLLTPAKQDGERFEKIMEKTKRRMKEVKTAQDSRLISDVKLQWVMDTLIIQHEDFSTNFIAAHKDGEAEVLTTTAHFHKAHFHHQQKDNVCYNRLSPHDLRKNYLLPLNIGNNVF</sequence>
<reference evidence="1" key="1">
    <citation type="submission" date="2020-05" db="UniProtKB">
        <authorList>
            <consortium name="EnsemblMetazoa"/>
        </authorList>
    </citation>
    <scope>IDENTIFICATION</scope>
    <source>
        <strain evidence="1">BB02</strain>
    </source>
</reference>
<proteinExistence type="predicted"/>
<dbReference type="RefSeq" id="XP_055882908.1">
    <property type="nucleotide sequence ID" value="XM_056026933.1"/>
</dbReference>